<dbReference type="Gene3D" id="2.30.180.10">
    <property type="entry name" value="FAS1 domain"/>
    <property type="match status" value="1"/>
</dbReference>
<dbReference type="PANTHER" id="PTHR10900:SF77">
    <property type="entry name" value="FI19380P1"/>
    <property type="match status" value="1"/>
</dbReference>
<gene>
    <name evidence="3" type="ORF">HYG79_06295</name>
</gene>
<reference evidence="3 4" key="1">
    <citation type="journal article" date="2006" name="Int. J. Syst. Evol. Microbiol.">
        <title>Costertonia aggregata gen. nov., sp. nov., a mesophilic marine bacterium of the family Flavobacteriaceae, isolated from a mature biofilm.</title>
        <authorList>
            <person name="Kwon K.K."/>
            <person name="Lee Y.K."/>
            <person name="Lee H.K."/>
        </authorList>
    </citation>
    <scope>NUCLEOTIDE SEQUENCE [LARGE SCALE GENOMIC DNA]</scope>
    <source>
        <strain evidence="3 4">KCCM 42265</strain>
    </source>
</reference>
<dbReference type="PROSITE" id="PS50213">
    <property type="entry name" value="FAS1"/>
    <property type="match status" value="1"/>
</dbReference>
<accession>A0A7H9ANG1</accession>
<dbReference type="SMART" id="SM00554">
    <property type="entry name" value="FAS1"/>
    <property type="match status" value="1"/>
</dbReference>
<dbReference type="PANTHER" id="PTHR10900">
    <property type="entry name" value="PERIOSTIN-RELATED"/>
    <property type="match status" value="1"/>
</dbReference>
<protein>
    <submittedName>
        <fullName evidence="3">Fasciclin domain-containing protein</fullName>
    </submittedName>
</protein>
<dbReference type="Pfam" id="PF02469">
    <property type="entry name" value="Fasciclin"/>
    <property type="match status" value="1"/>
</dbReference>
<name>A0A7H9ANG1_9FLAO</name>
<dbReference type="AlphaFoldDB" id="A0A7H9ANG1"/>
<dbReference type="InterPro" id="IPR000782">
    <property type="entry name" value="FAS1_domain"/>
</dbReference>
<dbReference type="InterPro" id="IPR036378">
    <property type="entry name" value="FAS1_dom_sf"/>
</dbReference>
<feature type="signal peptide" evidence="1">
    <location>
        <begin position="1"/>
        <end position="24"/>
    </location>
</feature>
<evidence type="ECO:0000256" key="1">
    <source>
        <dbReference type="SAM" id="SignalP"/>
    </source>
</evidence>
<organism evidence="3 4">
    <name type="scientific">Costertonia aggregata</name>
    <dbReference type="NCBI Taxonomy" id="343403"/>
    <lineage>
        <taxon>Bacteria</taxon>
        <taxon>Pseudomonadati</taxon>
        <taxon>Bacteroidota</taxon>
        <taxon>Flavobacteriia</taxon>
        <taxon>Flavobacteriales</taxon>
        <taxon>Flavobacteriaceae</taxon>
        <taxon>Costertonia</taxon>
    </lineage>
</organism>
<dbReference type="SUPFAM" id="SSF82153">
    <property type="entry name" value="FAS1 domain"/>
    <property type="match status" value="1"/>
</dbReference>
<dbReference type="EMBL" id="CP058595">
    <property type="protein sequence ID" value="QLG44976.1"/>
    <property type="molecule type" value="Genomic_DNA"/>
</dbReference>
<evidence type="ECO:0000313" key="4">
    <source>
        <dbReference type="Proteomes" id="UP000509302"/>
    </source>
</evidence>
<keyword evidence="4" id="KW-1185">Reference proteome</keyword>
<sequence>MKKRTTRLVITALTFFTMGFTALAQWNGNDVFSKIDNTSEYGTFELAHMDRDISTFINLVALSGLEPSLLMADEHTVFIPTNEAFKAMQIDEFLHLTNPENKMDLIKFVKYHFLPNKVMKYDFKDSQVIDVEGANDITVSVDEPYDTTYIGGARIIKDDIETSNGIIHIVDRVIMPSDIALNE</sequence>
<feature type="chain" id="PRO_5028857622" evidence="1">
    <location>
        <begin position="25"/>
        <end position="183"/>
    </location>
</feature>
<dbReference type="RefSeq" id="WP_179241266.1">
    <property type="nucleotide sequence ID" value="NZ_CP058595.1"/>
</dbReference>
<feature type="domain" description="FAS1" evidence="2">
    <location>
        <begin position="40"/>
        <end position="174"/>
    </location>
</feature>
<dbReference type="Proteomes" id="UP000509302">
    <property type="component" value="Chromosome"/>
</dbReference>
<evidence type="ECO:0000259" key="2">
    <source>
        <dbReference type="PROSITE" id="PS50213"/>
    </source>
</evidence>
<dbReference type="KEGG" id="cagg:HYG79_06295"/>
<proteinExistence type="predicted"/>
<dbReference type="InterPro" id="IPR050904">
    <property type="entry name" value="Adhesion/Biosynth-related"/>
</dbReference>
<keyword evidence="1" id="KW-0732">Signal</keyword>
<evidence type="ECO:0000313" key="3">
    <source>
        <dbReference type="EMBL" id="QLG44976.1"/>
    </source>
</evidence>